<evidence type="ECO:0000256" key="1">
    <source>
        <dbReference type="SAM" id="MobiDB-lite"/>
    </source>
</evidence>
<dbReference type="Proteomes" id="UP000193067">
    <property type="component" value="Unassembled WGS sequence"/>
</dbReference>
<accession>A0A1Y2IP93</accession>
<keyword evidence="2" id="KW-1133">Transmembrane helix</keyword>
<dbReference type="STRING" id="1353009.A0A1Y2IP93"/>
<reference evidence="4 5" key="1">
    <citation type="journal article" date="2015" name="Biotechnol. Biofuels">
        <title>Enhanced degradation of softwood versus hardwood by the white-rot fungus Pycnoporus coccineus.</title>
        <authorList>
            <person name="Couturier M."/>
            <person name="Navarro D."/>
            <person name="Chevret D."/>
            <person name="Henrissat B."/>
            <person name="Piumi F."/>
            <person name="Ruiz-Duenas F.J."/>
            <person name="Martinez A.T."/>
            <person name="Grigoriev I.V."/>
            <person name="Riley R."/>
            <person name="Lipzen A."/>
            <person name="Berrin J.G."/>
            <person name="Master E.R."/>
            <person name="Rosso M.N."/>
        </authorList>
    </citation>
    <scope>NUCLEOTIDE SEQUENCE [LARGE SCALE GENOMIC DNA]</scope>
    <source>
        <strain evidence="4 5">BRFM310</strain>
    </source>
</reference>
<keyword evidence="2" id="KW-0812">Transmembrane</keyword>
<evidence type="ECO:0000313" key="4">
    <source>
        <dbReference type="EMBL" id="OSD02938.1"/>
    </source>
</evidence>
<feature type="region of interest" description="Disordered" evidence="1">
    <location>
        <begin position="358"/>
        <end position="377"/>
    </location>
</feature>
<feature type="compositionally biased region" description="Low complexity" evidence="1">
    <location>
        <begin position="358"/>
        <end position="367"/>
    </location>
</feature>
<keyword evidence="2" id="KW-0472">Membrane</keyword>
<keyword evidence="5" id="KW-1185">Reference proteome</keyword>
<feature type="transmembrane region" description="Helical" evidence="2">
    <location>
        <begin position="24"/>
        <end position="42"/>
    </location>
</feature>
<dbReference type="EMBL" id="KZ084102">
    <property type="protein sequence ID" value="OSD02938.1"/>
    <property type="molecule type" value="Genomic_DNA"/>
</dbReference>
<evidence type="ECO:0000259" key="3">
    <source>
        <dbReference type="Pfam" id="PF20151"/>
    </source>
</evidence>
<feature type="transmembrane region" description="Helical" evidence="2">
    <location>
        <begin position="94"/>
        <end position="112"/>
    </location>
</feature>
<evidence type="ECO:0000313" key="5">
    <source>
        <dbReference type="Proteomes" id="UP000193067"/>
    </source>
</evidence>
<feature type="compositionally biased region" description="Low complexity" evidence="1">
    <location>
        <begin position="307"/>
        <end position="323"/>
    </location>
</feature>
<organism evidence="4 5">
    <name type="scientific">Trametes coccinea (strain BRFM310)</name>
    <name type="common">Pycnoporus coccineus</name>
    <dbReference type="NCBI Taxonomy" id="1353009"/>
    <lineage>
        <taxon>Eukaryota</taxon>
        <taxon>Fungi</taxon>
        <taxon>Dikarya</taxon>
        <taxon>Basidiomycota</taxon>
        <taxon>Agaricomycotina</taxon>
        <taxon>Agaricomycetes</taxon>
        <taxon>Polyporales</taxon>
        <taxon>Polyporaceae</taxon>
        <taxon>Trametes</taxon>
    </lineage>
</organism>
<dbReference type="Pfam" id="PF20151">
    <property type="entry name" value="DUF6533"/>
    <property type="match status" value="1"/>
</dbReference>
<feature type="domain" description="DUF6533" evidence="3">
    <location>
        <begin position="29"/>
        <end position="70"/>
    </location>
</feature>
<gene>
    <name evidence="4" type="ORF">PYCCODRAFT_1366421</name>
</gene>
<protein>
    <recommendedName>
        <fullName evidence="3">DUF6533 domain-containing protein</fullName>
    </recommendedName>
</protein>
<feature type="transmembrane region" description="Helical" evidence="2">
    <location>
        <begin position="124"/>
        <end position="146"/>
    </location>
</feature>
<sequence>MASGADADEAAQLVLLYKAASTNIYWTSSALALLFYDYLLTLRHEVRLVWSRKFTGATVLFLSNRYVIILLYLVDVITLFPIIPSVIRCRCAGTGRFITVLEVLPYIIWAAFSSLRAYALSGRTLVIGLIVFLLSLVPAGVNAYFFSTFTFVNLPSPSNCTALSSITADLSRTLTIVSRTSLMAADAMVIVVTWASTYRLRKATRDVGLGTSFGTLLLRDGTIYFVILVAMNIVHLVLNTVNPNNFVQQASYVTVLENPITSILISRFILNLRAVDHRGGGGAAATGERADTLYGADSDSSPSFVRSFPDPASSADPSSGPQSCRRWRRRRAEESTLQFASRFVDEFDGPLDLSFAEGSEWTSSVEEGGTEEKEEDGFEMTLPPVHTCVFSPAVLLNRLILNTRRVAPRAGPGDCERAI</sequence>
<feature type="transmembrane region" description="Helical" evidence="2">
    <location>
        <begin position="54"/>
        <end position="74"/>
    </location>
</feature>
<feature type="transmembrane region" description="Helical" evidence="2">
    <location>
        <begin position="182"/>
        <end position="200"/>
    </location>
</feature>
<dbReference type="OrthoDB" id="2804471at2759"/>
<feature type="region of interest" description="Disordered" evidence="1">
    <location>
        <begin position="281"/>
        <end position="327"/>
    </location>
</feature>
<evidence type="ECO:0000256" key="2">
    <source>
        <dbReference type="SAM" id="Phobius"/>
    </source>
</evidence>
<name>A0A1Y2IP93_TRAC3</name>
<proteinExistence type="predicted"/>
<dbReference type="InterPro" id="IPR045340">
    <property type="entry name" value="DUF6533"/>
</dbReference>
<feature type="compositionally biased region" description="Acidic residues" evidence="1">
    <location>
        <begin position="368"/>
        <end position="377"/>
    </location>
</feature>
<feature type="transmembrane region" description="Helical" evidence="2">
    <location>
        <begin position="221"/>
        <end position="238"/>
    </location>
</feature>
<dbReference type="AlphaFoldDB" id="A0A1Y2IP93"/>